<keyword evidence="1" id="KW-0812">Transmembrane</keyword>
<dbReference type="EMBL" id="GEDG01016688">
    <property type="protein sequence ID" value="JAP22327.1"/>
    <property type="molecule type" value="Transcribed_RNA"/>
</dbReference>
<feature type="non-terminal residue" evidence="2">
    <location>
        <position position="61"/>
    </location>
</feature>
<evidence type="ECO:0000256" key="1">
    <source>
        <dbReference type="SAM" id="Phobius"/>
    </source>
</evidence>
<evidence type="ECO:0000313" key="2">
    <source>
        <dbReference type="EMBL" id="JAP22327.1"/>
    </source>
</evidence>
<sequence>MTSMNLKRCPKPPRSFASVIILFVIATLLFFIVFNMISQLLYLLNILVFLCQGSIRNNLST</sequence>
<proteinExistence type="predicted"/>
<protein>
    <submittedName>
        <fullName evidence="2">Putative ovule protein</fullName>
    </submittedName>
</protein>
<organism evidence="2">
    <name type="scientific">Solanum chacoense</name>
    <name type="common">Chaco potato</name>
    <dbReference type="NCBI Taxonomy" id="4108"/>
    <lineage>
        <taxon>Eukaryota</taxon>
        <taxon>Viridiplantae</taxon>
        <taxon>Streptophyta</taxon>
        <taxon>Embryophyta</taxon>
        <taxon>Tracheophyta</taxon>
        <taxon>Spermatophyta</taxon>
        <taxon>Magnoliopsida</taxon>
        <taxon>eudicotyledons</taxon>
        <taxon>Gunneridae</taxon>
        <taxon>Pentapetalae</taxon>
        <taxon>asterids</taxon>
        <taxon>lamiids</taxon>
        <taxon>Solanales</taxon>
        <taxon>Solanaceae</taxon>
        <taxon>Solanoideae</taxon>
        <taxon>Solaneae</taxon>
        <taxon>Solanum</taxon>
    </lineage>
</organism>
<keyword evidence="1" id="KW-0472">Membrane</keyword>
<dbReference type="AlphaFoldDB" id="A0A0V0HQD0"/>
<name>A0A0V0HQD0_SOLCH</name>
<feature type="transmembrane region" description="Helical" evidence="1">
    <location>
        <begin position="16"/>
        <end position="34"/>
    </location>
</feature>
<reference evidence="2" key="1">
    <citation type="submission" date="2015-12" db="EMBL/GenBank/DDBJ databases">
        <title>Gene expression during late stages of embryo sac development: a critical building block for successful pollen-pistil interactions.</title>
        <authorList>
            <person name="Liu Y."/>
            <person name="Joly V."/>
            <person name="Sabar M."/>
            <person name="Matton D.P."/>
        </authorList>
    </citation>
    <scope>NUCLEOTIDE SEQUENCE</scope>
</reference>
<accession>A0A0V0HQD0</accession>
<keyword evidence="1" id="KW-1133">Transmembrane helix</keyword>